<proteinExistence type="predicted"/>
<evidence type="ECO:0000256" key="1">
    <source>
        <dbReference type="SAM" id="MobiDB-lite"/>
    </source>
</evidence>
<evidence type="ECO:0000313" key="2">
    <source>
        <dbReference type="EMBL" id="RPA97987.1"/>
    </source>
</evidence>
<gene>
    <name evidence="2" type="ORF">L873DRAFT_1084663</name>
</gene>
<protein>
    <submittedName>
        <fullName evidence="2">Uncharacterized protein</fullName>
    </submittedName>
</protein>
<name>A0A3N4JL31_9PEZI</name>
<dbReference type="EMBL" id="ML120400">
    <property type="protein sequence ID" value="RPA97987.1"/>
    <property type="molecule type" value="Genomic_DNA"/>
</dbReference>
<feature type="region of interest" description="Disordered" evidence="1">
    <location>
        <begin position="38"/>
        <end position="62"/>
    </location>
</feature>
<evidence type="ECO:0000313" key="3">
    <source>
        <dbReference type="Proteomes" id="UP000276215"/>
    </source>
</evidence>
<dbReference type="AlphaFoldDB" id="A0A3N4JL31"/>
<accession>A0A3N4JL31</accession>
<organism evidence="2 3">
    <name type="scientific">Choiromyces venosus 120613-1</name>
    <dbReference type="NCBI Taxonomy" id="1336337"/>
    <lineage>
        <taxon>Eukaryota</taxon>
        <taxon>Fungi</taxon>
        <taxon>Dikarya</taxon>
        <taxon>Ascomycota</taxon>
        <taxon>Pezizomycotina</taxon>
        <taxon>Pezizomycetes</taxon>
        <taxon>Pezizales</taxon>
        <taxon>Tuberaceae</taxon>
        <taxon>Choiromyces</taxon>
    </lineage>
</organism>
<keyword evidence="3" id="KW-1185">Reference proteome</keyword>
<dbReference type="Proteomes" id="UP000276215">
    <property type="component" value="Unassembled WGS sequence"/>
</dbReference>
<reference evidence="2 3" key="1">
    <citation type="journal article" date="2018" name="Nat. Ecol. Evol.">
        <title>Pezizomycetes genomes reveal the molecular basis of ectomycorrhizal truffle lifestyle.</title>
        <authorList>
            <person name="Murat C."/>
            <person name="Payen T."/>
            <person name="Noel B."/>
            <person name="Kuo A."/>
            <person name="Morin E."/>
            <person name="Chen J."/>
            <person name="Kohler A."/>
            <person name="Krizsan K."/>
            <person name="Balestrini R."/>
            <person name="Da Silva C."/>
            <person name="Montanini B."/>
            <person name="Hainaut M."/>
            <person name="Levati E."/>
            <person name="Barry K.W."/>
            <person name="Belfiori B."/>
            <person name="Cichocki N."/>
            <person name="Clum A."/>
            <person name="Dockter R.B."/>
            <person name="Fauchery L."/>
            <person name="Guy J."/>
            <person name="Iotti M."/>
            <person name="Le Tacon F."/>
            <person name="Lindquist E.A."/>
            <person name="Lipzen A."/>
            <person name="Malagnac F."/>
            <person name="Mello A."/>
            <person name="Molinier V."/>
            <person name="Miyauchi S."/>
            <person name="Poulain J."/>
            <person name="Riccioni C."/>
            <person name="Rubini A."/>
            <person name="Sitrit Y."/>
            <person name="Splivallo R."/>
            <person name="Traeger S."/>
            <person name="Wang M."/>
            <person name="Zifcakova L."/>
            <person name="Wipf D."/>
            <person name="Zambonelli A."/>
            <person name="Paolocci F."/>
            <person name="Nowrousian M."/>
            <person name="Ottonello S."/>
            <person name="Baldrian P."/>
            <person name="Spatafora J.W."/>
            <person name="Henrissat B."/>
            <person name="Nagy L.G."/>
            <person name="Aury J.M."/>
            <person name="Wincker P."/>
            <person name="Grigoriev I.V."/>
            <person name="Bonfante P."/>
            <person name="Martin F.M."/>
        </authorList>
    </citation>
    <scope>NUCLEOTIDE SEQUENCE [LARGE SCALE GENOMIC DNA]</scope>
    <source>
        <strain evidence="2 3">120613-1</strain>
    </source>
</reference>
<sequence>MSVNWLMPGGELVTYTHSLAPNASSSRARFLIKFSPQSPQSLPMRKPTIYHPSSKEPSSPFPNLLMPDSTRISTCHFRQQQHTWLPQSRTNVGFEWRTHNFLS</sequence>